<dbReference type="STRING" id="1293036.GCA_001315825_03095"/>
<dbReference type="EMBL" id="CP029287">
    <property type="protein sequence ID" value="AWR98376.1"/>
    <property type="molecule type" value="Genomic_DNA"/>
</dbReference>
<name>A0A2U9IQW6_9CREN</name>
<dbReference type="GeneID" id="36833699"/>
<dbReference type="Proteomes" id="UP000247586">
    <property type="component" value="Chromosome"/>
</dbReference>
<reference evidence="2" key="2">
    <citation type="submission" date="2020-03" db="EMBL/GenBank/DDBJ databases">
        <title>Complete Genome Sequences of Extremely Thermoacidophilic, Metal-Mobilizing Type-Strain Members of the Archaeal Family Sulfolobaceae: Acidianus brierleyi DSM-1651T, Acidianus sulfidivorans DSM-18786T, Metallosphaera hakonensis DSM-7519T, and Metallosphaera prunae DSM-10039T.</title>
        <authorList>
            <person name="Counts J.A."/>
            <person name="Kelly R.M."/>
        </authorList>
    </citation>
    <scope>NUCLEOTIDE SEQUENCE [LARGE SCALE GENOMIC DNA]</scope>
    <source>
        <strain evidence="2">HO1-1</strain>
    </source>
</reference>
<accession>A0A2U9IQW6</accession>
<keyword evidence="2" id="KW-1185">Reference proteome</keyword>
<gene>
    <name evidence="1" type="ORF">DFR87_00115</name>
</gene>
<proteinExistence type="predicted"/>
<organism evidence="1 2">
    <name type="scientific">Metallosphaera hakonensis JCM 8857 = DSM 7519</name>
    <dbReference type="NCBI Taxonomy" id="1293036"/>
    <lineage>
        <taxon>Archaea</taxon>
        <taxon>Thermoproteota</taxon>
        <taxon>Thermoprotei</taxon>
        <taxon>Sulfolobales</taxon>
        <taxon>Sulfolobaceae</taxon>
        <taxon>Metallosphaera</taxon>
    </lineage>
</organism>
<dbReference type="OrthoDB" id="43993at2157"/>
<dbReference type="KEGG" id="mhk:DFR87_00115"/>
<dbReference type="RefSeq" id="WP_054837461.1">
    <property type="nucleotide sequence ID" value="NZ_BBBA01000064.1"/>
</dbReference>
<evidence type="ECO:0000313" key="2">
    <source>
        <dbReference type="Proteomes" id="UP000247586"/>
    </source>
</evidence>
<dbReference type="AlphaFoldDB" id="A0A2U9IQW6"/>
<protein>
    <submittedName>
        <fullName evidence="1">Uncharacterized protein</fullName>
    </submittedName>
</protein>
<reference evidence="1 2" key="1">
    <citation type="submission" date="2018-05" db="EMBL/GenBank/DDBJ databases">
        <title>Complete Genome Sequences of Extremely Thermoacidophilic, Metal-Mobilizing Type-Strain Members of the Archaeal Family Sulfolobaceae: Acidianus brierleyi DSM-1651T, Acidianus sulfidivorans DSM-18786T, Metallosphaera hakonensis DSM-7519T, and Metallosphaera prunae DSM-10039T.</title>
        <authorList>
            <person name="Counts J.A."/>
            <person name="Kelly R.M."/>
        </authorList>
    </citation>
    <scope>NUCLEOTIDE SEQUENCE [LARGE SCALE GENOMIC DNA]</scope>
    <source>
        <strain evidence="1 2">HO1-1</strain>
    </source>
</reference>
<evidence type="ECO:0000313" key="1">
    <source>
        <dbReference type="EMBL" id="AWR98376.1"/>
    </source>
</evidence>
<reference evidence="2" key="3">
    <citation type="submission" date="2020-03" db="EMBL/GenBank/DDBJ databases">
        <title>Sequencing and Assembly of Multiple Reported Metal-Biooxidizing Members of the Extremely Thermoacidophilic Archaeal Family Sulfolobaceae.</title>
        <authorList>
            <person name="Counts J.A."/>
            <person name="Kelly R.M."/>
        </authorList>
    </citation>
    <scope>NUCLEOTIDE SEQUENCE [LARGE SCALE GENOMIC DNA]</scope>
    <source>
        <strain evidence="2">HO1-1</strain>
    </source>
</reference>
<sequence>MDSIDQCIIACEFVKSEEKRNLLEKRLENLMVYKKEICHFLNYVCRDEMNYSCLQCFDDSRNGYDTVTCRSSCNDERVRYSYCFKLNEKYILDIIAEKGRESSIIVTFYPFPITDNRELRRKCGNLVKSINDLV</sequence>